<keyword evidence="3" id="KW-1185">Reference proteome</keyword>
<evidence type="ECO:0000313" key="3">
    <source>
        <dbReference type="Proteomes" id="UP000027153"/>
    </source>
</evidence>
<protein>
    <submittedName>
        <fullName evidence="2">Putative xylanase/chitin deacetylase</fullName>
    </submittedName>
</protein>
<dbReference type="GO" id="GO:0016798">
    <property type="term" value="F:hydrolase activity, acting on glycosyl bonds"/>
    <property type="evidence" value="ECO:0007669"/>
    <property type="project" value="UniProtKB-KW"/>
</dbReference>
<dbReference type="Pfam" id="PF01522">
    <property type="entry name" value="Polysacc_deac_1"/>
    <property type="match status" value="1"/>
</dbReference>
<gene>
    <name evidence="2" type="ORF">ANME2D_02872</name>
</gene>
<dbReference type="OrthoDB" id="10436at2157"/>
<evidence type="ECO:0000313" key="2">
    <source>
        <dbReference type="EMBL" id="KCZ70847.1"/>
    </source>
</evidence>
<dbReference type="PANTHER" id="PTHR47561:SF1">
    <property type="entry name" value="POLYSACCHARIDE DEACETYLASE FAMILY PROTEIN (AFU_ORTHOLOGUE AFUA_6G05030)"/>
    <property type="match status" value="1"/>
</dbReference>
<dbReference type="GO" id="GO:0045493">
    <property type="term" value="P:xylan catabolic process"/>
    <property type="evidence" value="ECO:0007669"/>
    <property type="project" value="UniProtKB-KW"/>
</dbReference>
<keyword evidence="2" id="KW-0858">Xylan degradation</keyword>
<sequence>MKRTITITVDVEPDCPPYLRTYRGIESGLPELLQVLEKYGIEATFFITGEVASKYPMQIKEIAKHHEIGCHGYSHTRFDRMTYREAVYEIEKSTEVLCRLTGQESITSFRAPNLIFPERFLGILKDNGYLIDSSIAGYKIGDLYRAKMSNLSNGLLRIPASATSSLLRLPFGNEIIRRMRPPIVLFFHPWEFVEMYGEPVRWDCKVNTGKRALQNLELLIKIFKNKHYRFCTISSFLAH</sequence>
<dbReference type="InterPro" id="IPR002509">
    <property type="entry name" value="NODB_dom"/>
</dbReference>
<dbReference type="PANTHER" id="PTHR47561">
    <property type="entry name" value="POLYSACCHARIDE DEACETYLASE FAMILY PROTEIN (AFU_ORTHOLOGUE AFUA_6G05030)"/>
    <property type="match status" value="1"/>
</dbReference>
<proteinExistence type="predicted"/>
<accession>A0A062V0D9</accession>
<comment type="caution">
    <text evidence="2">The sequence shown here is derived from an EMBL/GenBank/DDBJ whole genome shotgun (WGS) entry which is preliminary data.</text>
</comment>
<dbReference type="Gene3D" id="3.20.20.370">
    <property type="entry name" value="Glycoside hydrolase/deacetylase"/>
    <property type="match status" value="1"/>
</dbReference>
<name>A0A062V0D9_9EURY</name>
<dbReference type="RefSeq" id="WP_048092798.1">
    <property type="nucleotide sequence ID" value="NZ_JMIY01000007.1"/>
</dbReference>
<keyword evidence="2" id="KW-0119">Carbohydrate metabolism</keyword>
<reference evidence="2 3" key="1">
    <citation type="journal article" date="2013" name="Nature">
        <title>Anaerobic oxidation of methane coupled to nitrate reduction in a novel archaeal lineage.</title>
        <authorList>
            <person name="Haroon M.F."/>
            <person name="Hu S."/>
            <person name="Shi Y."/>
            <person name="Imelfort M."/>
            <person name="Keller J."/>
            <person name="Hugenholtz P."/>
            <person name="Yuan Z."/>
            <person name="Tyson G.W."/>
        </authorList>
    </citation>
    <scope>NUCLEOTIDE SEQUENCE [LARGE SCALE GENOMIC DNA]</scope>
    <source>
        <strain evidence="2 3">ANME-2d</strain>
    </source>
</reference>
<keyword evidence="2" id="KW-0378">Hydrolase</keyword>
<dbReference type="EMBL" id="JMIY01000007">
    <property type="protein sequence ID" value="KCZ70847.1"/>
    <property type="molecule type" value="Genomic_DNA"/>
</dbReference>
<organism evidence="2 3">
    <name type="scientific">Candidatus Methanoperedens nitratireducens</name>
    <dbReference type="NCBI Taxonomy" id="1392998"/>
    <lineage>
        <taxon>Archaea</taxon>
        <taxon>Methanobacteriati</taxon>
        <taxon>Methanobacteriota</taxon>
        <taxon>Stenosarchaea group</taxon>
        <taxon>Methanomicrobia</taxon>
        <taxon>Methanosarcinales</taxon>
        <taxon>ANME-2 cluster</taxon>
        <taxon>Candidatus Methanoperedentaceae</taxon>
        <taxon>Candidatus Methanoperedens</taxon>
    </lineage>
</organism>
<evidence type="ECO:0000259" key="1">
    <source>
        <dbReference type="PROSITE" id="PS51677"/>
    </source>
</evidence>
<dbReference type="AlphaFoldDB" id="A0A062V0D9"/>
<keyword evidence="2" id="KW-0624">Polysaccharide degradation</keyword>
<dbReference type="Proteomes" id="UP000027153">
    <property type="component" value="Unassembled WGS sequence"/>
</dbReference>
<dbReference type="PROSITE" id="PS51677">
    <property type="entry name" value="NODB"/>
    <property type="match status" value="1"/>
</dbReference>
<dbReference type="InterPro" id="IPR011330">
    <property type="entry name" value="Glyco_hydro/deAcase_b/a-brl"/>
</dbReference>
<dbReference type="GO" id="GO:0016810">
    <property type="term" value="F:hydrolase activity, acting on carbon-nitrogen (but not peptide) bonds"/>
    <property type="evidence" value="ECO:0007669"/>
    <property type="project" value="InterPro"/>
</dbReference>
<keyword evidence="2" id="KW-0326">Glycosidase</keyword>
<feature type="domain" description="NodB homology" evidence="1">
    <location>
        <begin position="3"/>
        <end position="231"/>
    </location>
</feature>
<dbReference type="SUPFAM" id="SSF88713">
    <property type="entry name" value="Glycoside hydrolase/deacetylase"/>
    <property type="match status" value="1"/>
</dbReference>